<dbReference type="EMBL" id="JAEPRB010000098">
    <property type="protein sequence ID" value="KAG2221862.1"/>
    <property type="molecule type" value="Genomic_DNA"/>
</dbReference>
<feature type="region of interest" description="Disordered" evidence="1">
    <location>
        <begin position="61"/>
        <end position="96"/>
    </location>
</feature>
<keyword evidence="3" id="KW-1185">Reference proteome</keyword>
<dbReference type="OrthoDB" id="2287704at2759"/>
<sequence length="365" mass="42415">MTTKTDKKRKSSGSSVQKDFNSFSCGWCNSKIIGLVHFKSILELAKKSKKQRLYKSRFERAAMPSQSTAGGPPLQQHVSLQQPQQHKNLQQSQQQETQQQLQQSIVQQEQQQVAQQQTWENEPGNNLSQPKRYLFNRPDRSRTKIAILSLKLKRIVDRHGVKQAAYKEFIDYTNEIIFIYSPYRSAKVATNDIYSVNQEWYDVCVNGCRLFYDQSTRSRHGDYRSDICQTCNTSRSEDSTSGTFSSTTSSNNCKPKAQIAMLPLSQQIAYMLYDEDTRKKLLYRHEYIHRPGIYNDIFDGNIYQDMKKNDNLFENKYDIAVYLAADGFAPFKNPSTRRSMTLIQFIVLNFDPLTRQVYAMKFQLV</sequence>
<gene>
    <name evidence="2" type="ORF">INT45_003576</name>
</gene>
<accession>A0A8H7S508</accession>
<comment type="caution">
    <text evidence="2">The sequence shown here is derived from an EMBL/GenBank/DDBJ whole genome shotgun (WGS) entry which is preliminary data.</text>
</comment>
<feature type="compositionally biased region" description="Polar residues" evidence="1">
    <location>
        <begin position="119"/>
        <end position="129"/>
    </location>
</feature>
<feature type="region of interest" description="Disordered" evidence="1">
    <location>
        <begin position="114"/>
        <end position="135"/>
    </location>
</feature>
<evidence type="ECO:0000313" key="2">
    <source>
        <dbReference type="EMBL" id="KAG2221862.1"/>
    </source>
</evidence>
<proteinExistence type="predicted"/>
<feature type="compositionally biased region" description="Low complexity" evidence="1">
    <location>
        <begin position="72"/>
        <end position="96"/>
    </location>
</feature>
<reference evidence="2 3" key="1">
    <citation type="submission" date="2020-12" db="EMBL/GenBank/DDBJ databases">
        <title>Metabolic potential, ecology and presence of endohyphal bacteria is reflected in genomic diversity of Mucoromycotina.</title>
        <authorList>
            <person name="Muszewska A."/>
            <person name="Okrasinska A."/>
            <person name="Steczkiewicz K."/>
            <person name="Drgas O."/>
            <person name="Orlowska M."/>
            <person name="Perlinska-Lenart U."/>
            <person name="Aleksandrzak-Piekarczyk T."/>
            <person name="Szatraj K."/>
            <person name="Zielenkiewicz U."/>
            <person name="Pilsyk S."/>
            <person name="Malc E."/>
            <person name="Mieczkowski P."/>
            <person name="Kruszewska J.S."/>
            <person name="Biernat P."/>
            <person name="Pawlowska J."/>
        </authorList>
    </citation>
    <scope>NUCLEOTIDE SEQUENCE [LARGE SCALE GENOMIC DNA]</scope>
    <source>
        <strain evidence="2 3">CBS 142.35</strain>
    </source>
</reference>
<evidence type="ECO:0000313" key="3">
    <source>
        <dbReference type="Proteomes" id="UP000646827"/>
    </source>
</evidence>
<evidence type="ECO:0000256" key="1">
    <source>
        <dbReference type="SAM" id="MobiDB-lite"/>
    </source>
</evidence>
<dbReference type="AlphaFoldDB" id="A0A8H7S508"/>
<dbReference type="Proteomes" id="UP000646827">
    <property type="component" value="Unassembled WGS sequence"/>
</dbReference>
<protein>
    <submittedName>
        <fullName evidence="2">Uncharacterized protein</fullName>
    </submittedName>
</protein>
<organism evidence="2 3">
    <name type="scientific">Circinella minor</name>
    <dbReference type="NCBI Taxonomy" id="1195481"/>
    <lineage>
        <taxon>Eukaryota</taxon>
        <taxon>Fungi</taxon>
        <taxon>Fungi incertae sedis</taxon>
        <taxon>Mucoromycota</taxon>
        <taxon>Mucoromycotina</taxon>
        <taxon>Mucoromycetes</taxon>
        <taxon>Mucorales</taxon>
        <taxon>Lichtheimiaceae</taxon>
        <taxon>Circinella</taxon>
    </lineage>
</organism>
<name>A0A8H7S508_9FUNG</name>